<reference evidence="1" key="1">
    <citation type="submission" date="2020-05" db="EMBL/GenBank/DDBJ databases">
        <title>High-Quality Genomes of Partial-Nitritation/Anammox System by Hierarchical Clustering Based Hybrid Assembly.</title>
        <authorList>
            <person name="Liu L."/>
            <person name="Wang Y."/>
            <person name="Che Y."/>
            <person name="Chen Y."/>
            <person name="Xia Y."/>
            <person name="Luo R."/>
            <person name="Cheng S.H."/>
            <person name="Zheng C."/>
            <person name="Zhang T."/>
        </authorList>
    </citation>
    <scope>NUCLEOTIDE SEQUENCE</scope>
    <source>
        <strain evidence="1">H1_PAT1</strain>
    </source>
</reference>
<proteinExistence type="predicted"/>
<dbReference type="EMBL" id="JABTTY010000001">
    <property type="protein sequence ID" value="MBE7525035.1"/>
    <property type="molecule type" value="Genomic_DNA"/>
</dbReference>
<dbReference type="AlphaFoldDB" id="A0A928TV95"/>
<evidence type="ECO:0000313" key="2">
    <source>
        <dbReference type="Proteomes" id="UP000710385"/>
    </source>
</evidence>
<gene>
    <name evidence="1" type="ORF">HS096_01400</name>
</gene>
<protein>
    <submittedName>
        <fullName evidence="1">Uncharacterized protein</fullName>
    </submittedName>
</protein>
<dbReference type="Proteomes" id="UP000710385">
    <property type="component" value="Unassembled WGS sequence"/>
</dbReference>
<evidence type="ECO:0000313" key="1">
    <source>
        <dbReference type="EMBL" id="MBE7525035.1"/>
    </source>
</evidence>
<comment type="caution">
    <text evidence="1">The sequence shown here is derived from an EMBL/GenBank/DDBJ whole genome shotgun (WGS) entry which is preliminary data.</text>
</comment>
<sequence length="67" mass="7906">MKNHNHNLIQQLSETLDGSWRFRQYGKDAKGCKRCRTLWKRFEEDFSGHEKLLASEIAHHCEASAFN</sequence>
<accession>A0A928TV95</accession>
<organism evidence="1 2">
    <name type="scientific">candidate division WWE3 bacterium</name>
    <dbReference type="NCBI Taxonomy" id="2053526"/>
    <lineage>
        <taxon>Bacteria</taxon>
        <taxon>Katanobacteria</taxon>
    </lineage>
</organism>
<name>A0A928TV95_UNCKA</name>